<feature type="transmembrane region" description="Helical" evidence="7">
    <location>
        <begin position="198"/>
        <end position="220"/>
    </location>
</feature>
<evidence type="ECO:0000256" key="1">
    <source>
        <dbReference type="ARBA" id="ARBA00004651"/>
    </source>
</evidence>
<dbReference type="Proteomes" id="UP000593601">
    <property type="component" value="Chromosome"/>
</dbReference>
<dbReference type="Gene3D" id="1.10.3720.10">
    <property type="entry name" value="MetI-like"/>
    <property type="match status" value="1"/>
</dbReference>
<dbReference type="InterPro" id="IPR000515">
    <property type="entry name" value="MetI-like"/>
</dbReference>
<gene>
    <name evidence="9" type="ORF">INP51_06610</name>
</gene>
<evidence type="ECO:0000256" key="2">
    <source>
        <dbReference type="ARBA" id="ARBA00022448"/>
    </source>
</evidence>
<feature type="transmembrane region" description="Helical" evidence="7">
    <location>
        <begin position="125"/>
        <end position="147"/>
    </location>
</feature>
<sequence length="289" mass="32320">MTDRGGIDELKNRDISYGILTLTGFIMIFPLIMMVTGSFLGPEELRESYGVVLEETSGPITLKLIPDFPTFRSYVELLLDSPDFFVMFWNSCRQVFPILIGQMAVGIPAAWAFAKYDFPGRKILLLVYMILMVMPFQVTMVSNYLVLSKLSLMDTHWGIILPGIFSTFPVFIMEKFFNSIPDALIEAAKIDGANSFQIFLKVGIPLASSGIISSLILNFLEYWNAIEAPMTFLKTKSKLPLSLYLPQITTDQVSVSFVASVVMMIPAILGFLWGQEYLQQGIVASGLKE</sequence>
<feature type="domain" description="ABC transmembrane type-1" evidence="8">
    <location>
        <begin position="88"/>
        <end position="274"/>
    </location>
</feature>
<feature type="transmembrane region" description="Helical" evidence="7">
    <location>
        <begin position="159"/>
        <end position="177"/>
    </location>
</feature>
<keyword evidence="4 7" id="KW-0812">Transmembrane</keyword>
<evidence type="ECO:0000256" key="6">
    <source>
        <dbReference type="ARBA" id="ARBA00023136"/>
    </source>
</evidence>
<dbReference type="KEGG" id="bliq:INP51_06610"/>
<comment type="similarity">
    <text evidence="7">Belongs to the binding-protein-dependent transport system permease family.</text>
</comment>
<feature type="transmembrane region" description="Helical" evidence="7">
    <location>
        <begin position="95"/>
        <end position="113"/>
    </location>
</feature>
<dbReference type="PROSITE" id="PS50928">
    <property type="entry name" value="ABC_TM1"/>
    <property type="match status" value="1"/>
</dbReference>
<name>A0A7M2RKL4_9FIRM</name>
<dbReference type="GO" id="GO:0005886">
    <property type="term" value="C:plasma membrane"/>
    <property type="evidence" value="ECO:0007669"/>
    <property type="project" value="UniProtKB-SubCell"/>
</dbReference>
<evidence type="ECO:0000313" key="10">
    <source>
        <dbReference type="Proteomes" id="UP000593601"/>
    </source>
</evidence>
<feature type="transmembrane region" description="Helical" evidence="7">
    <location>
        <begin position="20"/>
        <end position="40"/>
    </location>
</feature>
<dbReference type="SUPFAM" id="SSF161098">
    <property type="entry name" value="MetI-like"/>
    <property type="match status" value="1"/>
</dbReference>
<keyword evidence="2 7" id="KW-0813">Transport</keyword>
<dbReference type="CDD" id="cd06261">
    <property type="entry name" value="TM_PBP2"/>
    <property type="match status" value="1"/>
</dbReference>
<dbReference type="InterPro" id="IPR035906">
    <property type="entry name" value="MetI-like_sf"/>
</dbReference>
<accession>A0A7M2RKL4</accession>
<dbReference type="GO" id="GO:0055085">
    <property type="term" value="P:transmembrane transport"/>
    <property type="evidence" value="ECO:0007669"/>
    <property type="project" value="InterPro"/>
</dbReference>
<feature type="transmembrane region" description="Helical" evidence="7">
    <location>
        <begin position="253"/>
        <end position="273"/>
    </location>
</feature>
<dbReference type="AlphaFoldDB" id="A0A7M2RKL4"/>
<evidence type="ECO:0000313" key="9">
    <source>
        <dbReference type="EMBL" id="QOV20601.1"/>
    </source>
</evidence>
<evidence type="ECO:0000256" key="3">
    <source>
        <dbReference type="ARBA" id="ARBA00022475"/>
    </source>
</evidence>
<evidence type="ECO:0000256" key="4">
    <source>
        <dbReference type="ARBA" id="ARBA00022692"/>
    </source>
</evidence>
<evidence type="ECO:0000256" key="7">
    <source>
        <dbReference type="RuleBase" id="RU363032"/>
    </source>
</evidence>
<protein>
    <submittedName>
        <fullName evidence="9">Carbohydrate ABC transporter permease</fullName>
    </submittedName>
</protein>
<keyword evidence="5 7" id="KW-1133">Transmembrane helix</keyword>
<proteinExistence type="inferred from homology"/>
<evidence type="ECO:0000259" key="8">
    <source>
        <dbReference type="PROSITE" id="PS50928"/>
    </source>
</evidence>
<dbReference type="RefSeq" id="WP_193736915.1">
    <property type="nucleotide sequence ID" value="NZ_CP063304.1"/>
</dbReference>
<dbReference type="PANTHER" id="PTHR43744">
    <property type="entry name" value="ABC TRANSPORTER PERMEASE PROTEIN MG189-RELATED-RELATED"/>
    <property type="match status" value="1"/>
</dbReference>
<dbReference type="PANTHER" id="PTHR43744:SF12">
    <property type="entry name" value="ABC TRANSPORTER PERMEASE PROTEIN MG189-RELATED"/>
    <property type="match status" value="1"/>
</dbReference>
<comment type="subcellular location">
    <subcellularLocation>
        <location evidence="1 7">Cell membrane</location>
        <topology evidence="1 7">Multi-pass membrane protein</topology>
    </subcellularLocation>
</comment>
<organism evidence="9 10">
    <name type="scientific">Blautia liquoris</name>
    <dbReference type="NCBI Taxonomy" id="2779518"/>
    <lineage>
        <taxon>Bacteria</taxon>
        <taxon>Bacillati</taxon>
        <taxon>Bacillota</taxon>
        <taxon>Clostridia</taxon>
        <taxon>Lachnospirales</taxon>
        <taxon>Lachnospiraceae</taxon>
        <taxon>Blautia</taxon>
    </lineage>
</organism>
<keyword evidence="10" id="KW-1185">Reference proteome</keyword>
<evidence type="ECO:0000256" key="5">
    <source>
        <dbReference type="ARBA" id="ARBA00022989"/>
    </source>
</evidence>
<keyword evidence="3" id="KW-1003">Cell membrane</keyword>
<dbReference type="Pfam" id="PF00528">
    <property type="entry name" value="BPD_transp_1"/>
    <property type="match status" value="1"/>
</dbReference>
<keyword evidence="6 7" id="KW-0472">Membrane</keyword>
<dbReference type="EMBL" id="CP063304">
    <property type="protein sequence ID" value="QOV20601.1"/>
    <property type="molecule type" value="Genomic_DNA"/>
</dbReference>
<reference evidence="9 10" key="1">
    <citation type="submission" date="2020-10" db="EMBL/GenBank/DDBJ databases">
        <title>Blautia liquoris sp.nov., isolated from the mud in a fermentation cellar used for the production of Chinese strong-flavoured liquor.</title>
        <authorList>
            <person name="Lu L."/>
        </authorList>
    </citation>
    <scope>NUCLEOTIDE SEQUENCE [LARGE SCALE GENOMIC DNA]</scope>
    <source>
        <strain evidence="9 10">LZLJ-3</strain>
    </source>
</reference>